<protein>
    <submittedName>
        <fullName evidence="1">Sce7726 family protein</fullName>
    </submittedName>
</protein>
<reference evidence="1 2" key="1">
    <citation type="submission" date="2020-02" db="EMBL/GenBank/DDBJ databases">
        <authorList>
            <person name="Zhang X.-Y."/>
        </authorList>
    </citation>
    <scope>NUCLEOTIDE SEQUENCE [LARGE SCALE GENOMIC DNA]</scope>
    <source>
        <strain evidence="1 2">C33</strain>
    </source>
</reference>
<evidence type="ECO:0000313" key="2">
    <source>
        <dbReference type="Proteomes" id="UP000484885"/>
    </source>
</evidence>
<proteinExistence type="predicted"/>
<dbReference type="EMBL" id="JAAGSC010000036">
    <property type="protein sequence ID" value="NDY95052.1"/>
    <property type="molecule type" value="Genomic_DNA"/>
</dbReference>
<keyword evidence="2" id="KW-1185">Reference proteome</keyword>
<dbReference type="Proteomes" id="UP000484885">
    <property type="component" value="Unassembled WGS sequence"/>
</dbReference>
<comment type="caution">
    <text evidence="1">The sequence shown here is derived from an EMBL/GenBank/DDBJ whole genome shotgun (WGS) entry which is preliminary data.</text>
</comment>
<sequence length="289" mass="32603">MKADRRGEIARATLLPVFSPKVLLEQAAEGNAGKLMAGRRALEQYGLICEKASMHDVFERAYSVLLESYPAEYLLLNESLGQWLREAGSGQKVAVYREFPVGNCKADMAIFLADQSVGFEAKSRYDRLDRLKDQLRAYQKVFTRSYVVTDDTLVSSVLNESPREVGVWSVSSVGIREIRPAKEAADLICQIQLFRLLRKPEYLDLIRTEFGASPTLPNTQIYRACLKLFQKIEPARAQSLVSDLLVRRQCRPLPANDLAWQIPRSLRLLAFAGNFTQSELEVVCRVLNG</sequence>
<organism evidence="1 2">
    <name type="scientific">Wenzhouxiangella limi</name>
    <dbReference type="NCBI Taxonomy" id="2707351"/>
    <lineage>
        <taxon>Bacteria</taxon>
        <taxon>Pseudomonadati</taxon>
        <taxon>Pseudomonadota</taxon>
        <taxon>Gammaproteobacteria</taxon>
        <taxon>Chromatiales</taxon>
        <taxon>Wenzhouxiangellaceae</taxon>
        <taxon>Wenzhouxiangella</taxon>
    </lineage>
</organism>
<name>A0A845UXV2_9GAMM</name>
<dbReference type="NCBIfam" id="NF033832">
    <property type="entry name" value="sce7726_fam"/>
    <property type="match status" value="1"/>
</dbReference>
<gene>
    <name evidence="1" type="ORF">G3I74_04845</name>
</gene>
<dbReference type="AlphaFoldDB" id="A0A845UXV2"/>
<evidence type="ECO:0000313" key="1">
    <source>
        <dbReference type="EMBL" id="NDY95052.1"/>
    </source>
</evidence>
<dbReference type="InterPro" id="IPR047729">
    <property type="entry name" value="Sce7726-like"/>
</dbReference>
<accession>A0A845UXV2</accession>
<dbReference type="RefSeq" id="WP_164210464.1">
    <property type="nucleotide sequence ID" value="NZ_JAAGSC010000036.1"/>
</dbReference>